<evidence type="ECO:0000256" key="1">
    <source>
        <dbReference type="ARBA" id="ARBA00000098"/>
    </source>
</evidence>
<evidence type="ECO:0000256" key="7">
    <source>
        <dbReference type="ARBA" id="ARBA00022723"/>
    </source>
</evidence>
<organism evidence="16 17">
    <name type="scientific">Streptomyces catenulae</name>
    <dbReference type="NCBI Taxonomy" id="66875"/>
    <lineage>
        <taxon>Bacteria</taxon>
        <taxon>Bacillati</taxon>
        <taxon>Actinomycetota</taxon>
        <taxon>Actinomycetes</taxon>
        <taxon>Kitasatosporales</taxon>
        <taxon>Streptomycetaceae</taxon>
        <taxon>Streptomyces</taxon>
    </lineage>
</organism>
<evidence type="ECO:0000256" key="3">
    <source>
        <dbReference type="ARBA" id="ARBA00010136"/>
    </source>
</evidence>
<dbReference type="SUPFAM" id="SSF63737">
    <property type="entry name" value="Leukotriene A4 hydrolase N-terminal domain"/>
    <property type="match status" value="1"/>
</dbReference>
<dbReference type="CDD" id="cd09603">
    <property type="entry name" value="M1_APN_like"/>
    <property type="match status" value="1"/>
</dbReference>
<feature type="domain" description="Aminopeptidase N-like N-terminal" evidence="15">
    <location>
        <begin position="59"/>
        <end position="230"/>
    </location>
</feature>
<dbReference type="PROSITE" id="PS51257">
    <property type="entry name" value="PROKAR_LIPOPROTEIN"/>
    <property type="match status" value="1"/>
</dbReference>
<evidence type="ECO:0000256" key="12">
    <source>
        <dbReference type="ARBA" id="ARBA00031533"/>
    </source>
</evidence>
<keyword evidence="17" id="KW-1185">Reference proteome</keyword>
<dbReference type="Pfam" id="PF01433">
    <property type="entry name" value="Peptidase_M1"/>
    <property type="match status" value="1"/>
</dbReference>
<dbReference type="Proteomes" id="UP001550853">
    <property type="component" value="Unassembled WGS sequence"/>
</dbReference>
<dbReference type="InterPro" id="IPR006311">
    <property type="entry name" value="TAT_signal"/>
</dbReference>
<evidence type="ECO:0000313" key="17">
    <source>
        <dbReference type="Proteomes" id="UP001550853"/>
    </source>
</evidence>
<evidence type="ECO:0000256" key="2">
    <source>
        <dbReference type="ARBA" id="ARBA00001947"/>
    </source>
</evidence>
<dbReference type="InterPro" id="IPR050344">
    <property type="entry name" value="Peptidase_M1_aminopeptidases"/>
</dbReference>
<feature type="domain" description="Peptidase M1 membrane alanine aminopeptidase" evidence="14">
    <location>
        <begin position="319"/>
        <end position="471"/>
    </location>
</feature>
<keyword evidence="7" id="KW-0479">Metal-binding</keyword>
<dbReference type="Gene3D" id="1.10.390.10">
    <property type="entry name" value="Neutral Protease Domain 2"/>
    <property type="match status" value="1"/>
</dbReference>
<comment type="similarity">
    <text evidence="3">Belongs to the peptidase M1 family.</text>
</comment>
<evidence type="ECO:0000256" key="6">
    <source>
        <dbReference type="ARBA" id="ARBA00022670"/>
    </source>
</evidence>
<dbReference type="InterPro" id="IPR014782">
    <property type="entry name" value="Peptidase_M1_dom"/>
</dbReference>
<comment type="cofactor">
    <cofactor evidence="2">
        <name>Zn(2+)</name>
        <dbReference type="ChEBI" id="CHEBI:29105"/>
    </cofactor>
</comment>
<dbReference type="InterPro" id="IPR001930">
    <property type="entry name" value="Peptidase_M1"/>
</dbReference>
<keyword evidence="16" id="KW-0031">Aminopeptidase</keyword>
<accession>A0ABV2Z7R6</accession>
<dbReference type="EMBL" id="JBEZVI010000034">
    <property type="protein sequence ID" value="MEU3714037.1"/>
    <property type="molecule type" value="Genomic_DNA"/>
</dbReference>
<keyword evidence="10" id="KW-0482">Metalloprotease</keyword>
<dbReference type="Pfam" id="PF17900">
    <property type="entry name" value="Peptidase_M1_N"/>
    <property type="match status" value="1"/>
</dbReference>
<evidence type="ECO:0000256" key="13">
    <source>
        <dbReference type="SAM" id="SignalP"/>
    </source>
</evidence>
<name>A0ABV2Z7R6_9ACTN</name>
<dbReference type="Gene3D" id="2.60.40.1730">
    <property type="entry name" value="tricorn interacting facor f3 domain"/>
    <property type="match status" value="1"/>
</dbReference>
<protein>
    <recommendedName>
        <fullName evidence="5">Aminopeptidase N</fullName>
        <ecNumber evidence="4">3.4.11.2</ecNumber>
    </recommendedName>
    <alternativeName>
        <fullName evidence="11">Alanine aminopeptidase</fullName>
    </alternativeName>
    <alternativeName>
        <fullName evidence="12">Lysyl aminopeptidase</fullName>
    </alternativeName>
</protein>
<comment type="caution">
    <text evidence="16">The sequence shown here is derived from an EMBL/GenBank/DDBJ whole genome shotgun (WGS) entry which is preliminary data.</text>
</comment>
<dbReference type="RefSeq" id="WP_030288696.1">
    <property type="nucleotide sequence ID" value="NZ_JBEZVI010000034.1"/>
</dbReference>
<evidence type="ECO:0000256" key="10">
    <source>
        <dbReference type="ARBA" id="ARBA00023049"/>
    </source>
</evidence>
<proteinExistence type="inferred from homology"/>
<evidence type="ECO:0000313" key="16">
    <source>
        <dbReference type="EMBL" id="MEU3714037.1"/>
    </source>
</evidence>
<evidence type="ECO:0000256" key="4">
    <source>
        <dbReference type="ARBA" id="ARBA00012564"/>
    </source>
</evidence>
<reference evidence="16 17" key="1">
    <citation type="submission" date="2024-06" db="EMBL/GenBank/DDBJ databases">
        <title>The Natural Products Discovery Center: Release of the First 8490 Sequenced Strains for Exploring Actinobacteria Biosynthetic Diversity.</title>
        <authorList>
            <person name="Kalkreuter E."/>
            <person name="Kautsar S.A."/>
            <person name="Yang D."/>
            <person name="Bader C.D."/>
            <person name="Teijaro C.N."/>
            <person name="Fluegel L."/>
            <person name="Davis C.M."/>
            <person name="Simpson J.R."/>
            <person name="Lauterbach L."/>
            <person name="Steele A.D."/>
            <person name="Gui C."/>
            <person name="Meng S."/>
            <person name="Li G."/>
            <person name="Viehrig K."/>
            <person name="Ye F."/>
            <person name="Su P."/>
            <person name="Kiefer A.F."/>
            <person name="Nichols A."/>
            <person name="Cepeda A.J."/>
            <person name="Yan W."/>
            <person name="Fan B."/>
            <person name="Jiang Y."/>
            <person name="Adhikari A."/>
            <person name="Zheng C.-J."/>
            <person name="Schuster L."/>
            <person name="Cowan T.M."/>
            <person name="Smanski M.J."/>
            <person name="Chevrette M.G."/>
            <person name="De Carvalho L.P.S."/>
            <person name="Shen B."/>
        </authorList>
    </citation>
    <scope>NUCLEOTIDE SEQUENCE [LARGE SCALE GENOMIC DNA]</scope>
    <source>
        <strain evidence="16 17">NPDC033039</strain>
    </source>
</reference>
<keyword evidence="8 16" id="KW-0378">Hydrolase</keyword>
<evidence type="ECO:0000259" key="15">
    <source>
        <dbReference type="Pfam" id="PF17900"/>
    </source>
</evidence>
<feature type="signal peptide" evidence="13">
    <location>
        <begin position="1"/>
        <end position="20"/>
    </location>
</feature>
<evidence type="ECO:0000256" key="8">
    <source>
        <dbReference type="ARBA" id="ARBA00022801"/>
    </source>
</evidence>
<evidence type="ECO:0000259" key="14">
    <source>
        <dbReference type="Pfam" id="PF01433"/>
    </source>
</evidence>
<dbReference type="GO" id="GO:0004177">
    <property type="term" value="F:aminopeptidase activity"/>
    <property type="evidence" value="ECO:0007669"/>
    <property type="project" value="UniProtKB-KW"/>
</dbReference>
<keyword evidence="13" id="KW-0732">Signal</keyword>
<comment type="catalytic activity">
    <reaction evidence="1">
        <text>Release of an N-terminal amino acid, Xaa-|-Yaa- from a peptide, amide or arylamide. Xaa is preferably Ala, but may be most amino acids including Pro (slow action). When a terminal hydrophobic residue is followed by a prolyl residue, the two may be released as an intact Xaa-Pro dipeptide.</text>
        <dbReference type="EC" id="3.4.11.2"/>
    </reaction>
</comment>
<dbReference type="InterPro" id="IPR027268">
    <property type="entry name" value="Peptidase_M4/M1_CTD_sf"/>
</dbReference>
<dbReference type="PRINTS" id="PR00756">
    <property type="entry name" value="ALADIPTASE"/>
</dbReference>
<keyword evidence="6" id="KW-0645">Protease</keyword>
<dbReference type="PANTHER" id="PTHR11533">
    <property type="entry name" value="PROTEASE M1 ZINC METALLOPROTEASE"/>
    <property type="match status" value="1"/>
</dbReference>
<dbReference type="InterPro" id="IPR042097">
    <property type="entry name" value="Aminopeptidase_N-like_N_sf"/>
</dbReference>
<gene>
    <name evidence="16" type="ORF">AB0E61_28550</name>
</gene>
<dbReference type="EC" id="3.4.11.2" evidence="4"/>
<evidence type="ECO:0000256" key="11">
    <source>
        <dbReference type="ARBA" id="ARBA00029811"/>
    </source>
</evidence>
<dbReference type="SUPFAM" id="SSF55486">
    <property type="entry name" value="Metalloproteases ('zincins'), catalytic domain"/>
    <property type="match status" value="1"/>
</dbReference>
<dbReference type="InterPro" id="IPR045357">
    <property type="entry name" value="Aminopeptidase_N-like_N"/>
</dbReference>
<dbReference type="PROSITE" id="PS51318">
    <property type="entry name" value="TAT"/>
    <property type="match status" value="1"/>
</dbReference>
<evidence type="ECO:0000256" key="5">
    <source>
        <dbReference type="ARBA" id="ARBA00015611"/>
    </source>
</evidence>
<keyword evidence="9" id="KW-0862">Zinc</keyword>
<feature type="chain" id="PRO_5045493520" description="Aminopeptidase N" evidence="13">
    <location>
        <begin position="21"/>
        <end position="482"/>
    </location>
</feature>
<dbReference type="PANTHER" id="PTHR11533:SF297">
    <property type="entry name" value="AMINOPEPTIDASE N"/>
    <property type="match status" value="1"/>
</dbReference>
<evidence type="ECO:0000256" key="9">
    <source>
        <dbReference type="ARBA" id="ARBA00022833"/>
    </source>
</evidence>
<sequence>MKRRSVLSRRAAVVPCAALAAVLLVSSCTQGAVATGSVGAGGVGDPLFPSLGNGGYDVSHYGLELAYDVAEGRLDATARITAKATRDLRAFRLDLQGLRVTSVRVDGATAGFSRKGHKLTVRPAEGLRKGSTFRATVAYDGAPQEMTDADGASEGWVKTRDGAFVSGEPAGAMTWFPGNNHPSDKAAYDIRITVPRGYTAVAGGELRSSVTSGGRTTFVWHSGEPMATYLATATIGRFDVHQSRTADGLPLYVAVNPKEAAGSRKALDRLPEVLAWSRKLFGPYPFTSAGAIVDHTPERIDWVALETQTKPVYAGAPDTSTVVHETAHQWFGDSVTPRTWADTWLNEGFAQYAEWLWEAHEGGRTPQERFDALYALEDDDEDEVDGVTYEELWEFPPGDPGSAENVTGTPVYDRGAMVLQQLRKAVGDQAFYRILREWPAAHRHGNADSEEFIDFCQERTDVDLTDLFDDWLYGEGRPDWEY</sequence>